<evidence type="ECO:0000256" key="4">
    <source>
        <dbReference type="ARBA" id="ARBA00022771"/>
    </source>
</evidence>
<dbReference type="PROSITE" id="PS50157">
    <property type="entry name" value="ZINC_FINGER_C2H2_2"/>
    <property type="match status" value="3"/>
</dbReference>
<feature type="compositionally biased region" description="Low complexity" evidence="8">
    <location>
        <begin position="13"/>
        <end position="45"/>
    </location>
</feature>
<evidence type="ECO:0000256" key="1">
    <source>
        <dbReference type="ARBA" id="ARBA00004123"/>
    </source>
</evidence>
<sequence>MDSKKEAKHKQRSNTSKSTTSATSRLSQTSASSHHGSLRRSSSSSNLDPRRYREQKNPEPKSPSPASTSAQEISPPASPGTHLAQLLQRSAISDRSRSPSRSGSRQATTHDSSAQRRHHSTRSKSPAPGDRSGRKSKDFTLLEAASSPLLTLRKGAQLDGSRTTTHSSTRLKKHLHRWTGNAQKQQKQQQQQEKEENVETSQDETANSSDKSLTCPTCGTQLPSRDSYKKHVDTLGHGYECSSCGAKFADMGNLNRHVKTVHNNEKPYICDICAMEFVFRDALRRHVQSVHWNMRPFRCASCDRTYKKKDHLKRHLAAFPDHKGE</sequence>
<keyword evidence="6" id="KW-0539">Nucleus</keyword>
<dbReference type="SMART" id="SM00355">
    <property type="entry name" value="ZnF_C2H2"/>
    <property type="match status" value="4"/>
</dbReference>
<keyword evidence="5" id="KW-0862">Zinc</keyword>
<feature type="compositionally biased region" description="Polar residues" evidence="8">
    <location>
        <begin position="203"/>
        <end position="218"/>
    </location>
</feature>
<comment type="caution">
    <text evidence="10">The sequence shown here is derived from an EMBL/GenBank/DDBJ whole genome shotgun (WGS) entry which is preliminary data.</text>
</comment>
<accession>A0A2V3IRQ7</accession>
<name>A0A2V3IRQ7_9FLOR</name>
<keyword evidence="2" id="KW-0479">Metal-binding</keyword>
<dbReference type="AlphaFoldDB" id="A0A2V3IRQ7"/>
<dbReference type="STRING" id="448386.A0A2V3IRQ7"/>
<protein>
    <submittedName>
        <fullName evidence="10">Ikaros family zinc finger protein</fullName>
    </submittedName>
</protein>
<keyword evidence="3" id="KW-0677">Repeat</keyword>
<evidence type="ECO:0000256" key="6">
    <source>
        <dbReference type="ARBA" id="ARBA00023242"/>
    </source>
</evidence>
<keyword evidence="11" id="KW-1185">Reference proteome</keyword>
<evidence type="ECO:0000256" key="5">
    <source>
        <dbReference type="ARBA" id="ARBA00022833"/>
    </source>
</evidence>
<feature type="region of interest" description="Disordered" evidence="8">
    <location>
        <begin position="152"/>
        <end position="218"/>
    </location>
</feature>
<dbReference type="GO" id="GO:0005634">
    <property type="term" value="C:nucleus"/>
    <property type="evidence" value="ECO:0007669"/>
    <property type="project" value="UniProtKB-SubCell"/>
</dbReference>
<evidence type="ECO:0000313" key="11">
    <source>
        <dbReference type="Proteomes" id="UP000247409"/>
    </source>
</evidence>
<dbReference type="PROSITE" id="PS00028">
    <property type="entry name" value="ZINC_FINGER_C2H2_1"/>
    <property type="match status" value="2"/>
</dbReference>
<evidence type="ECO:0000256" key="7">
    <source>
        <dbReference type="PROSITE-ProRule" id="PRU00042"/>
    </source>
</evidence>
<proteinExistence type="predicted"/>
<evidence type="ECO:0000256" key="2">
    <source>
        <dbReference type="ARBA" id="ARBA00022723"/>
    </source>
</evidence>
<dbReference type="EMBL" id="NBIV01000110">
    <property type="protein sequence ID" value="PXF43830.1"/>
    <property type="molecule type" value="Genomic_DNA"/>
</dbReference>
<dbReference type="InterPro" id="IPR013087">
    <property type="entry name" value="Znf_C2H2_type"/>
</dbReference>
<feature type="domain" description="C2H2-type" evidence="9">
    <location>
        <begin position="297"/>
        <end position="325"/>
    </location>
</feature>
<dbReference type="SUPFAM" id="SSF118359">
    <property type="entry name" value="Expressed protein At2g23090/F21P24.15"/>
    <property type="match status" value="1"/>
</dbReference>
<dbReference type="Gene3D" id="3.30.160.60">
    <property type="entry name" value="Classic Zinc Finger"/>
    <property type="match status" value="3"/>
</dbReference>
<feature type="compositionally biased region" description="Basic and acidic residues" evidence="8">
    <location>
        <begin position="48"/>
        <end position="59"/>
    </location>
</feature>
<keyword evidence="4 7" id="KW-0863">Zinc-finger</keyword>
<dbReference type="GO" id="GO:0000981">
    <property type="term" value="F:DNA-binding transcription factor activity, RNA polymerase II-specific"/>
    <property type="evidence" value="ECO:0007669"/>
    <property type="project" value="TreeGrafter"/>
</dbReference>
<dbReference type="PANTHER" id="PTHR24394">
    <property type="entry name" value="ZINC FINGER PROTEIN"/>
    <property type="match status" value="1"/>
</dbReference>
<comment type="subcellular location">
    <subcellularLocation>
        <location evidence="1">Nucleus</location>
    </subcellularLocation>
</comment>
<dbReference type="Pfam" id="PF00096">
    <property type="entry name" value="zf-C2H2"/>
    <property type="match status" value="1"/>
</dbReference>
<gene>
    <name evidence="10" type="ORF">BWQ96_06451</name>
</gene>
<feature type="domain" description="C2H2-type" evidence="9">
    <location>
        <begin position="239"/>
        <end position="267"/>
    </location>
</feature>
<dbReference type="OrthoDB" id="8117402at2759"/>
<evidence type="ECO:0000256" key="8">
    <source>
        <dbReference type="SAM" id="MobiDB-lite"/>
    </source>
</evidence>
<dbReference type="Pfam" id="PF13894">
    <property type="entry name" value="zf-C2H2_4"/>
    <property type="match status" value="1"/>
</dbReference>
<dbReference type="GO" id="GO:0008270">
    <property type="term" value="F:zinc ion binding"/>
    <property type="evidence" value="ECO:0007669"/>
    <property type="project" value="UniProtKB-KW"/>
</dbReference>
<evidence type="ECO:0000259" key="9">
    <source>
        <dbReference type="PROSITE" id="PS50157"/>
    </source>
</evidence>
<evidence type="ECO:0000313" key="10">
    <source>
        <dbReference type="EMBL" id="PXF43830.1"/>
    </source>
</evidence>
<dbReference type="InterPro" id="IPR036236">
    <property type="entry name" value="Znf_C2H2_sf"/>
</dbReference>
<dbReference type="Proteomes" id="UP000247409">
    <property type="component" value="Unassembled WGS sequence"/>
</dbReference>
<reference evidence="10 11" key="1">
    <citation type="journal article" date="2018" name="Mol. Biol. Evol.">
        <title>Analysis of the draft genome of the red seaweed Gracilariopsis chorda provides insights into genome size evolution in Rhodophyta.</title>
        <authorList>
            <person name="Lee J."/>
            <person name="Yang E.C."/>
            <person name="Graf L."/>
            <person name="Yang J.H."/>
            <person name="Qiu H."/>
            <person name="Zel Zion U."/>
            <person name="Chan C.X."/>
            <person name="Stephens T.G."/>
            <person name="Weber A.P.M."/>
            <person name="Boo G.H."/>
            <person name="Boo S.M."/>
            <person name="Kim K.M."/>
            <person name="Shin Y."/>
            <person name="Jung M."/>
            <person name="Lee S.J."/>
            <person name="Yim H.S."/>
            <person name="Lee J.H."/>
            <person name="Bhattacharya D."/>
            <person name="Yoon H.S."/>
        </authorList>
    </citation>
    <scope>NUCLEOTIDE SEQUENCE [LARGE SCALE GENOMIC DNA]</scope>
    <source>
        <strain evidence="10 11">SKKU-2015</strain>
        <tissue evidence="10">Whole body</tissue>
    </source>
</reference>
<organism evidence="10 11">
    <name type="scientific">Gracilariopsis chorda</name>
    <dbReference type="NCBI Taxonomy" id="448386"/>
    <lineage>
        <taxon>Eukaryota</taxon>
        <taxon>Rhodophyta</taxon>
        <taxon>Florideophyceae</taxon>
        <taxon>Rhodymeniophycidae</taxon>
        <taxon>Gracilariales</taxon>
        <taxon>Gracilariaceae</taxon>
        <taxon>Gracilariopsis</taxon>
    </lineage>
</organism>
<dbReference type="SUPFAM" id="SSF57667">
    <property type="entry name" value="beta-beta-alpha zinc fingers"/>
    <property type="match status" value="2"/>
</dbReference>
<feature type="domain" description="C2H2-type" evidence="9">
    <location>
        <begin position="268"/>
        <end position="296"/>
    </location>
</feature>
<dbReference type="PANTHER" id="PTHR24394:SF44">
    <property type="entry name" value="ZINC FINGER PROTEIN 271-LIKE"/>
    <property type="match status" value="1"/>
</dbReference>
<feature type="region of interest" description="Disordered" evidence="8">
    <location>
        <begin position="1"/>
        <end position="136"/>
    </location>
</feature>
<feature type="compositionally biased region" description="Basic residues" evidence="8">
    <location>
        <begin position="1"/>
        <end position="12"/>
    </location>
</feature>
<evidence type="ECO:0000256" key="3">
    <source>
        <dbReference type="ARBA" id="ARBA00022737"/>
    </source>
</evidence>